<dbReference type="OrthoDB" id="8164283at2759"/>
<dbReference type="PROSITE" id="PS51969">
    <property type="entry name" value="CBM39"/>
    <property type="match status" value="1"/>
</dbReference>
<gene>
    <name evidence="3" type="primary">GRP</name>
    <name evidence="3" type="ORF">EVAR_71096_1</name>
</gene>
<keyword evidence="1" id="KW-0732">Signal</keyword>
<organism evidence="3 4">
    <name type="scientific">Eumeta variegata</name>
    <name type="common">Bagworm moth</name>
    <name type="synonym">Eumeta japonica</name>
    <dbReference type="NCBI Taxonomy" id="151549"/>
    <lineage>
        <taxon>Eukaryota</taxon>
        <taxon>Metazoa</taxon>
        <taxon>Ecdysozoa</taxon>
        <taxon>Arthropoda</taxon>
        <taxon>Hexapoda</taxon>
        <taxon>Insecta</taxon>
        <taxon>Pterygota</taxon>
        <taxon>Neoptera</taxon>
        <taxon>Endopterygota</taxon>
        <taxon>Lepidoptera</taxon>
        <taxon>Glossata</taxon>
        <taxon>Ditrysia</taxon>
        <taxon>Tineoidea</taxon>
        <taxon>Psychidae</taxon>
        <taxon>Oiketicinae</taxon>
        <taxon>Eumeta</taxon>
    </lineage>
</organism>
<dbReference type="AlphaFoldDB" id="A0A4C1T1V4"/>
<dbReference type="Pfam" id="PF15886">
    <property type="entry name" value="CBM39"/>
    <property type="match status" value="1"/>
</dbReference>
<feature type="chain" id="PRO_5020028954" evidence="1">
    <location>
        <begin position="24"/>
        <end position="147"/>
    </location>
</feature>
<keyword evidence="4" id="KW-1185">Reference proteome</keyword>
<dbReference type="GO" id="GO:0030246">
    <property type="term" value="F:carbohydrate binding"/>
    <property type="evidence" value="ECO:0007669"/>
    <property type="project" value="InterPro"/>
</dbReference>
<dbReference type="InterPro" id="IPR043030">
    <property type="entry name" value="BGBP_N_sf"/>
</dbReference>
<dbReference type="InterPro" id="IPR031756">
    <property type="entry name" value="BGBP_N"/>
</dbReference>
<proteinExistence type="predicted"/>
<evidence type="ECO:0000259" key="2">
    <source>
        <dbReference type="PROSITE" id="PS51969"/>
    </source>
</evidence>
<accession>A0A4C1T1V4</accession>
<evidence type="ECO:0000256" key="1">
    <source>
        <dbReference type="SAM" id="SignalP"/>
    </source>
</evidence>
<evidence type="ECO:0000313" key="4">
    <source>
        <dbReference type="Proteomes" id="UP000299102"/>
    </source>
</evidence>
<dbReference type="Proteomes" id="UP000299102">
    <property type="component" value="Unassembled WGS sequence"/>
</dbReference>
<dbReference type="EMBL" id="BGZK01004337">
    <property type="protein sequence ID" value="GBP08402.1"/>
    <property type="molecule type" value="Genomic_DNA"/>
</dbReference>
<name>A0A4C1T1V4_EUMVA</name>
<protein>
    <submittedName>
        <fullName evidence="3">Beta-1,3-glucan-binding protein</fullName>
    </submittedName>
</protein>
<dbReference type="Gene3D" id="2.60.40.2140">
    <property type="entry name" value="Beta-1,3-glucan-recognition protein, N-terminal domain"/>
    <property type="match status" value="1"/>
</dbReference>
<dbReference type="STRING" id="151549.A0A4C1T1V4"/>
<evidence type="ECO:0000313" key="3">
    <source>
        <dbReference type="EMBL" id="GBP08402.1"/>
    </source>
</evidence>
<sequence>MIQLLNCSSILLLCLMQSLCAYGMPDPIIKVFKKGFRVSIPHAWNIQRFTFNAKINSQFEQLENGTFSGDIYGPDGNNQWTYENPNAELQLGDILYYWFTVRESNKDSVKRNLFYSITTYEYKIPTPTITIYSKGFEVSIPHEEGIE</sequence>
<reference evidence="3 4" key="1">
    <citation type="journal article" date="2019" name="Commun. Biol.">
        <title>The bagworm genome reveals a unique fibroin gene that provides high tensile strength.</title>
        <authorList>
            <person name="Kono N."/>
            <person name="Nakamura H."/>
            <person name="Ohtoshi R."/>
            <person name="Tomita M."/>
            <person name="Numata K."/>
            <person name="Arakawa K."/>
        </authorList>
    </citation>
    <scope>NUCLEOTIDE SEQUENCE [LARGE SCALE GENOMIC DNA]</scope>
</reference>
<feature type="domain" description="CBM39" evidence="2">
    <location>
        <begin position="22"/>
        <end position="129"/>
    </location>
</feature>
<comment type="caution">
    <text evidence="3">The sequence shown here is derived from an EMBL/GenBank/DDBJ whole genome shotgun (WGS) entry which is preliminary data.</text>
</comment>
<feature type="signal peptide" evidence="1">
    <location>
        <begin position="1"/>
        <end position="23"/>
    </location>
</feature>